<feature type="compositionally biased region" description="Polar residues" evidence="2">
    <location>
        <begin position="187"/>
        <end position="210"/>
    </location>
</feature>
<dbReference type="WBParaSite" id="PgR032X_g006_t01">
    <property type="protein sequence ID" value="PgR032X_g006_t01"/>
    <property type="gene ID" value="PgR032X_g006"/>
</dbReference>
<dbReference type="Pfam" id="PF00789">
    <property type="entry name" value="UBX"/>
    <property type="match status" value="1"/>
</dbReference>
<evidence type="ECO:0000256" key="1">
    <source>
        <dbReference type="ARBA" id="ARBA00040925"/>
    </source>
</evidence>
<dbReference type="Proteomes" id="UP000887569">
    <property type="component" value="Unplaced"/>
</dbReference>
<dbReference type="SUPFAM" id="SSF54236">
    <property type="entry name" value="Ubiquitin-like"/>
    <property type="match status" value="1"/>
</dbReference>
<evidence type="ECO:0000256" key="2">
    <source>
        <dbReference type="SAM" id="MobiDB-lite"/>
    </source>
</evidence>
<dbReference type="PROSITE" id="PS50033">
    <property type="entry name" value="UBX"/>
    <property type="match status" value="1"/>
</dbReference>
<evidence type="ECO:0000259" key="3">
    <source>
        <dbReference type="PROSITE" id="PS50033"/>
    </source>
</evidence>
<dbReference type="PANTHER" id="PTHR46424">
    <property type="entry name" value="UBX DOMAIN-CONTAINING PROTEIN 4"/>
    <property type="match status" value="1"/>
</dbReference>
<dbReference type="GO" id="GO:0036503">
    <property type="term" value="P:ERAD pathway"/>
    <property type="evidence" value="ECO:0007669"/>
    <property type="project" value="TreeGrafter"/>
</dbReference>
<dbReference type="InterPro" id="IPR029071">
    <property type="entry name" value="Ubiquitin-like_domsf"/>
</dbReference>
<dbReference type="Pfam" id="PF23187">
    <property type="entry name" value="UBX7_N"/>
    <property type="match status" value="1"/>
</dbReference>
<dbReference type="Gene3D" id="3.10.20.90">
    <property type="entry name" value="Phosphatidylinositol 3-kinase Catalytic Subunit, Chain A, domain 1"/>
    <property type="match status" value="1"/>
</dbReference>
<reference evidence="5" key="1">
    <citation type="submission" date="2022-11" db="UniProtKB">
        <authorList>
            <consortium name="WormBaseParasite"/>
        </authorList>
    </citation>
    <scope>IDENTIFICATION</scope>
</reference>
<protein>
    <recommendedName>
        <fullName evidence="1">UBX domain-containing protein 4</fullName>
    </recommendedName>
</protein>
<feature type="domain" description="UBX" evidence="3">
    <location>
        <begin position="330"/>
        <end position="405"/>
    </location>
</feature>
<feature type="region of interest" description="Disordered" evidence="2">
    <location>
        <begin position="455"/>
        <end position="512"/>
    </location>
</feature>
<organism evidence="4 5">
    <name type="scientific">Parascaris univalens</name>
    <name type="common">Nematode worm</name>
    <dbReference type="NCBI Taxonomy" id="6257"/>
    <lineage>
        <taxon>Eukaryota</taxon>
        <taxon>Metazoa</taxon>
        <taxon>Ecdysozoa</taxon>
        <taxon>Nematoda</taxon>
        <taxon>Chromadorea</taxon>
        <taxon>Rhabditida</taxon>
        <taxon>Spirurina</taxon>
        <taxon>Ascaridomorpha</taxon>
        <taxon>Ascaridoidea</taxon>
        <taxon>Ascarididae</taxon>
        <taxon>Parascaris</taxon>
    </lineage>
</organism>
<name>A0A915B9W4_PARUN</name>
<dbReference type="InterPro" id="IPR001012">
    <property type="entry name" value="UBX_dom"/>
</dbReference>
<dbReference type="GO" id="GO:0005783">
    <property type="term" value="C:endoplasmic reticulum"/>
    <property type="evidence" value="ECO:0007669"/>
    <property type="project" value="TreeGrafter"/>
</dbReference>
<dbReference type="PANTHER" id="PTHR46424:SF1">
    <property type="entry name" value="UBX DOMAIN-CONTAINING PROTEIN 4"/>
    <property type="match status" value="1"/>
</dbReference>
<feature type="compositionally biased region" description="Low complexity" evidence="2">
    <location>
        <begin position="173"/>
        <end position="186"/>
    </location>
</feature>
<feature type="compositionally biased region" description="Basic and acidic residues" evidence="2">
    <location>
        <begin position="217"/>
        <end position="252"/>
    </location>
</feature>
<feature type="region of interest" description="Disordered" evidence="2">
    <location>
        <begin position="170"/>
        <end position="264"/>
    </location>
</feature>
<feature type="compositionally biased region" description="Basic and acidic residues" evidence="2">
    <location>
        <begin position="476"/>
        <end position="503"/>
    </location>
</feature>
<keyword evidence="4" id="KW-1185">Reference proteome</keyword>
<evidence type="ECO:0000313" key="4">
    <source>
        <dbReference type="Proteomes" id="UP000887569"/>
    </source>
</evidence>
<dbReference type="AlphaFoldDB" id="A0A915B9W4"/>
<evidence type="ECO:0000313" key="5">
    <source>
        <dbReference type="WBParaSite" id="PgR032X_g006_t01"/>
    </source>
</evidence>
<sequence length="512" mass="57528">LQTILRKPKCLTSVRKPPSLSGCCDSKEPLETTICANSTSSPKYFHNWALSLNMKWFEGAVADAICESRAKRALFVVVILRAPETHDEKSSKMAHFWEEIEEMCGGQMMVAIRIFDGTQEAKQFAQIYPVPIVPASYIIDLNGKPLDVITVTEGMDDVVFTSRVRTAAAAMRSVGSSKPKDGPSSSATTLSASGDSNITATTPQNESAQPRASDMTADEKAKRARELLQQKHAADEERRRKEEHEKELERRNVGKLMAEARAAREEREARELAEQRRRERLESQQQLKRLREQIKADREERQRREARNITGESVCSIKPSEDKTPIQQPIPSEECRIQCRFPDGSTLIHQFPSSAKFYELIELVRQDGRQQGDFYLVQMYPRREFPDTSLSFLELGLTPSATILVIAKRSSSAMVPSGGSGLVSMVHYVLVAPFQVLYNLVLSFFGYGTMNVATPPSRSDGGTDRGRSYISGDNGRFSRQEGNIRRFHNEDDSASRDHDDEARWNGNSTQQL</sequence>
<dbReference type="SMART" id="SM00166">
    <property type="entry name" value="UBX"/>
    <property type="match status" value="1"/>
</dbReference>
<accession>A0A915B9W4</accession>
<proteinExistence type="predicted"/>